<dbReference type="EMBL" id="QJSX01000002">
    <property type="protein sequence ID" value="PYE55741.1"/>
    <property type="molecule type" value="Genomic_DNA"/>
</dbReference>
<comment type="caution">
    <text evidence="3">The sequence shown here is derived from an EMBL/GenBank/DDBJ whole genome shotgun (WGS) entry which is preliminary data.</text>
</comment>
<dbReference type="RefSeq" id="WP_170130864.1">
    <property type="nucleotide sequence ID" value="NZ_QJSX01000002.1"/>
</dbReference>
<dbReference type="CDD" id="cd00761">
    <property type="entry name" value="Glyco_tranf_GTA_type"/>
    <property type="match status" value="1"/>
</dbReference>
<evidence type="ECO:0000256" key="1">
    <source>
        <dbReference type="SAM" id="MobiDB-lite"/>
    </source>
</evidence>
<evidence type="ECO:0000259" key="2">
    <source>
        <dbReference type="Pfam" id="PF00535"/>
    </source>
</evidence>
<keyword evidence="3" id="KW-0808">Transferase</keyword>
<keyword evidence="4" id="KW-1185">Reference proteome</keyword>
<protein>
    <submittedName>
        <fullName evidence="3">GT2 family glycosyltransferase</fullName>
    </submittedName>
</protein>
<feature type="domain" description="Glycosyltransferase 2-like" evidence="2">
    <location>
        <begin position="545"/>
        <end position="711"/>
    </location>
</feature>
<reference evidence="3 4" key="1">
    <citation type="submission" date="2018-06" db="EMBL/GenBank/DDBJ databases">
        <title>Genomic Encyclopedia of Type Strains, Phase IV (KMG-IV): sequencing the most valuable type-strain genomes for metagenomic binning, comparative biology and taxonomic classification.</title>
        <authorList>
            <person name="Goeker M."/>
        </authorList>
    </citation>
    <scope>NUCLEOTIDE SEQUENCE [LARGE SCALE GENOMIC DNA]</scope>
    <source>
        <strain evidence="3 4">DSM 18048</strain>
    </source>
</reference>
<organism evidence="3 4">
    <name type="scientific">Deinococcus yavapaiensis KR-236</name>
    <dbReference type="NCBI Taxonomy" id="694435"/>
    <lineage>
        <taxon>Bacteria</taxon>
        <taxon>Thermotogati</taxon>
        <taxon>Deinococcota</taxon>
        <taxon>Deinococci</taxon>
        <taxon>Deinococcales</taxon>
        <taxon>Deinococcaceae</taxon>
        <taxon>Deinococcus</taxon>
    </lineage>
</organism>
<dbReference type="Proteomes" id="UP000248326">
    <property type="component" value="Unassembled WGS sequence"/>
</dbReference>
<dbReference type="InterPro" id="IPR001173">
    <property type="entry name" value="Glyco_trans_2-like"/>
</dbReference>
<sequence>MNSNSNNATASFRPIKVVDVELSDPPAPLSELQGYGSVRCLVRLYGDPVGHVELPLAEDLRDAATLRARLVSHLEADLRRWHLTHFLQSVTETTEWSWTNALNARPEPWRGQLPSLTVAVCTRDRPDDLALCLEAISRLDYPDLDVVVVDNAPTSDATRELVRDHFAFVRYVREERPGLDFARNRAALEARGEIVAYTDDDVIVDSKWARAIGEVFAENPGVMAVTGLVAPYELETEAQVLFERYGGFGRGYERRWYGVDTRGGQLAAREAGGGGRFGTGANMAYRRRVFDDIGFFDPALDVGTVTNGGGDLEMFFRVLKAGHVLVYEPRAIVRHRHRRDIERLRTQLANNGVGFYSHLVRTFLHYPDERAGILRFGAWWFDAWSVRRFLKSLVRPQHVPREFITAELVGSLRGLSRYQRARENADKLARPTDPPFVPTARRHTPSSGGVAVRHLHIDTDVPAIGDVSAYAATFVVVFKRGRPIGQMQLGNWYHPLSASRLRDELVRHFGIALLDDRDANVYETVASSLKARYVGRTSLPATSVSILVATRDRPEDLRRALQGLTRQETKHDVEIVVVDNHPASNLTRDVVAAFPGVRLVSEARPGSSYARNAGIAACRGTIIAVTDDDLVIPESWLDRIVAPFERQDVMAVTGLILPLELETKPQQLFEEYGGLGRGYERFEVSSAWFRAFRRKAVPTWQLGATANAAFRASIFRDPRIGPMEEVLGAGRAAGVGEDTYLFYKILKAGGTIVYEPSAFVLHQHRRTMDALRRQLYAYSKGHVAYHLLTFLRHGDARALLQVGAFLPYWHTRRLAGYLRAWARGFSRSYPLSLTLLEVRGSLEGPAALWRSLREVRRLDEAARAGRDDPPGLPSRGGV</sequence>
<dbReference type="InterPro" id="IPR050834">
    <property type="entry name" value="Glycosyltransf_2"/>
</dbReference>
<evidence type="ECO:0000313" key="3">
    <source>
        <dbReference type="EMBL" id="PYE55741.1"/>
    </source>
</evidence>
<proteinExistence type="predicted"/>
<dbReference type="GO" id="GO:0016740">
    <property type="term" value="F:transferase activity"/>
    <property type="evidence" value="ECO:0007669"/>
    <property type="project" value="UniProtKB-KW"/>
</dbReference>
<name>A0A318S953_9DEIO</name>
<accession>A0A318S953</accession>
<evidence type="ECO:0000313" key="4">
    <source>
        <dbReference type="Proteomes" id="UP000248326"/>
    </source>
</evidence>
<dbReference type="SUPFAM" id="SSF53448">
    <property type="entry name" value="Nucleotide-diphospho-sugar transferases"/>
    <property type="match status" value="2"/>
</dbReference>
<dbReference type="Pfam" id="PF00535">
    <property type="entry name" value="Glycos_transf_2"/>
    <property type="match status" value="2"/>
</dbReference>
<feature type="region of interest" description="Disordered" evidence="1">
    <location>
        <begin position="427"/>
        <end position="448"/>
    </location>
</feature>
<dbReference type="AlphaFoldDB" id="A0A318S953"/>
<dbReference type="InterPro" id="IPR029044">
    <property type="entry name" value="Nucleotide-diphossugar_trans"/>
</dbReference>
<gene>
    <name evidence="3" type="ORF">DES52_102104</name>
</gene>
<feature type="domain" description="Glycosyltransferase 2-like" evidence="2">
    <location>
        <begin position="117"/>
        <end position="293"/>
    </location>
</feature>
<dbReference type="Gene3D" id="3.90.550.10">
    <property type="entry name" value="Spore Coat Polysaccharide Biosynthesis Protein SpsA, Chain A"/>
    <property type="match status" value="2"/>
</dbReference>
<dbReference type="PANTHER" id="PTHR43685:SF2">
    <property type="entry name" value="GLYCOSYLTRANSFERASE 2-LIKE DOMAIN-CONTAINING PROTEIN"/>
    <property type="match status" value="1"/>
</dbReference>
<dbReference type="PANTHER" id="PTHR43685">
    <property type="entry name" value="GLYCOSYLTRANSFERASE"/>
    <property type="match status" value="1"/>
</dbReference>